<evidence type="ECO:0000256" key="5">
    <source>
        <dbReference type="ARBA" id="ARBA00023136"/>
    </source>
</evidence>
<evidence type="ECO:0000313" key="8">
    <source>
        <dbReference type="EMBL" id="SDY14233.1"/>
    </source>
</evidence>
<proteinExistence type="predicted"/>
<dbReference type="Pfam" id="PF13396">
    <property type="entry name" value="PLDc_N"/>
    <property type="match status" value="1"/>
</dbReference>
<keyword evidence="5 6" id="KW-0472">Membrane</keyword>
<feature type="domain" description="Cardiolipin synthase N-terminal" evidence="7">
    <location>
        <begin position="28"/>
        <end position="68"/>
    </location>
</feature>
<dbReference type="GO" id="GO:0005886">
    <property type="term" value="C:plasma membrane"/>
    <property type="evidence" value="ECO:0007669"/>
    <property type="project" value="UniProtKB-SubCell"/>
</dbReference>
<dbReference type="AlphaFoldDB" id="A0A1H3HF87"/>
<feature type="transmembrane region" description="Helical" evidence="6">
    <location>
        <begin position="46"/>
        <end position="66"/>
    </location>
</feature>
<evidence type="ECO:0000256" key="1">
    <source>
        <dbReference type="ARBA" id="ARBA00004651"/>
    </source>
</evidence>
<dbReference type="GeneID" id="43837867"/>
<comment type="subcellular location">
    <subcellularLocation>
        <location evidence="1">Cell membrane</location>
        <topology evidence="1">Multi-pass membrane protein</topology>
    </subcellularLocation>
</comment>
<name>A0A1H3HF87_9EURY</name>
<dbReference type="InterPro" id="IPR027379">
    <property type="entry name" value="CLS_N"/>
</dbReference>
<accession>A0A1H3HF87</accession>
<dbReference type="RefSeq" id="WP_021073869.1">
    <property type="nucleotide sequence ID" value="NZ_FNPC01000003.1"/>
</dbReference>
<dbReference type="Proteomes" id="UP000199079">
    <property type="component" value="Unassembled WGS sequence"/>
</dbReference>
<evidence type="ECO:0000313" key="9">
    <source>
        <dbReference type="Proteomes" id="UP000199079"/>
    </source>
</evidence>
<evidence type="ECO:0000256" key="3">
    <source>
        <dbReference type="ARBA" id="ARBA00022692"/>
    </source>
</evidence>
<evidence type="ECO:0000256" key="4">
    <source>
        <dbReference type="ARBA" id="ARBA00022989"/>
    </source>
</evidence>
<organism evidence="8 9">
    <name type="scientific">Halopenitus persicus</name>
    <dbReference type="NCBI Taxonomy" id="1048396"/>
    <lineage>
        <taxon>Archaea</taxon>
        <taxon>Methanobacteriati</taxon>
        <taxon>Methanobacteriota</taxon>
        <taxon>Stenosarchaea group</taxon>
        <taxon>Halobacteria</taxon>
        <taxon>Halobacteriales</taxon>
        <taxon>Haloferacaceae</taxon>
        <taxon>Halopenitus</taxon>
    </lineage>
</organism>
<keyword evidence="2" id="KW-1003">Cell membrane</keyword>
<gene>
    <name evidence="8" type="ORF">SAMN05216564_103258</name>
</gene>
<evidence type="ECO:0000256" key="2">
    <source>
        <dbReference type="ARBA" id="ARBA00022475"/>
    </source>
</evidence>
<feature type="transmembrane region" description="Helical" evidence="6">
    <location>
        <begin position="12"/>
        <end position="34"/>
    </location>
</feature>
<evidence type="ECO:0000256" key="6">
    <source>
        <dbReference type="SAM" id="Phobius"/>
    </source>
</evidence>
<keyword evidence="9" id="KW-1185">Reference proteome</keyword>
<dbReference type="EMBL" id="FNPC01000003">
    <property type="protein sequence ID" value="SDY14233.1"/>
    <property type="molecule type" value="Genomic_DNA"/>
</dbReference>
<keyword evidence="3 6" id="KW-0812">Transmembrane</keyword>
<protein>
    <submittedName>
        <fullName evidence="8">Phospholipase_D-nuclease N-terminal</fullName>
    </submittedName>
</protein>
<reference evidence="9" key="1">
    <citation type="submission" date="2016-10" db="EMBL/GenBank/DDBJ databases">
        <authorList>
            <person name="Varghese N."/>
            <person name="Submissions S."/>
        </authorList>
    </citation>
    <scope>NUCLEOTIDE SEQUENCE [LARGE SCALE GENOMIC DNA]</scope>
    <source>
        <strain evidence="9">DC30,IBRC 10041,KCTC 4046</strain>
    </source>
</reference>
<keyword evidence="4 6" id="KW-1133">Transmembrane helix</keyword>
<sequence>MPSSILLQEGAMAFVFLFGLLLLAVQLALIVWTYSDAQRNSSHPAFLWAIVIFFAPLLGIVLYLLLGRDRV</sequence>
<evidence type="ECO:0000259" key="7">
    <source>
        <dbReference type="Pfam" id="PF13396"/>
    </source>
</evidence>